<evidence type="ECO:0000256" key="6">
    <source>
        <dbReference type="ARBA" id="ARBA00022769"/>
    </source>
</evidence>
<dbReference type="Pfam" id="PF17757">
    <property type="entry name" value="UvrB_inter"/>
    <property type="match status" value="1"/>
</dbReference>
<evidence type="ECO:0000256" key="3">
    <source>
        <dbReference type="ARBA" id="ARBA00022490"/>
    </source>
</evidence>
<dbReference type="GO" id="GO:0009381">
    <property type="term" value="F:excinuclease ABC activity"/>
    <property type="evidence" value="ECO:0007669"/>
    <property type="project" value="UniProtKB-UniRule"/>
</dbReference>
<dbReference type="GO" id="GO:0016887">
    <property type="term" value="F:ATP hydrolysis activity"/>
    <property type="evidence" value="ECO:0007669"/>
    <property type="project" value="InterPro"/>
</dbReference>
<dbReference type="GO" id="GO:0006289">
    <property type="term" value="P:nucleotide-excision repair"/>
    <property type="evidence" value="ECO:0007669"/>
    <property type="project" value="UniProtKB-UniRule"/>
</dbReference>
<evidence type="ECO:0000256" key="10">
    <source>
        <dbReference type="ARBA" id="ARBA00023236"/>
    </source>
</evidence>
<evidence type="ECO:0000256" key="11">
    <source>
        <dbReference type="ARBA" id="ARBA00026033"/>
    </source>
</evidence>
<gene>
    <name evidence="13" type="primary">uvrB</name>
    <name evidence="19" type="ORF">HMPREF0654_00680</name>
</gene>
<evidence type="ECO:0000256" key="7">
    <source>
        <dbReference type="ARBA" id="ARBA00022840"/>
    </source>
</evidence>
<name>A0A096AU59_9BACT</name>
<dbReference type="SUPFAM" id="SSF46600">
    <property type="entry name" value="C-terminal UvrC-binding domain of UvrB"/>
    <property type="match status" value="1"/>
</dbReference>
<dbReference type="Pfam" id="PF04851">
    <property type="entry name" value="ResIII"/>
    <property type="match status" value="1"/>
</dbReference>
<evidence type="ECO:0000259" key="17">
    <source>
        <dbReference type="PROSITE" id="PS51192"/>
    </source>
</evidence>
<evidence type="ECO:0000256" key="13">
    <source>
        <dbReference type="HAMAP-Rule" id="MF_00204"/>
    </source>
</evidence>
<dbReference type="InterPro" id="IPR036876">
    <property type="entry name" value="UVR_dom_sf"/>
</dbReference>
<evidence type="ECO:0000259" key="16">
    <source>
        <dbReference type="PROSITE" id="PS50151"/>
    </source>
</evidence>
<dbReference type="RefSeq" id="WP_036881954.1">
    <property type="nucleotide sequence ID" value="NZ_JRNR01000002.1"/>
</dbReference>
<comment type="subunit">
    <text evidence="11 13 14">Forms a heterotetramer with UvrA during the search for lesions. Interacts with UvrC in an incision complex.</text>
</comment>
<evidence type="ECO:0000313" key="20">
    <source>
        <dbReference type="Proteomes" id="UP000029538"/>
    </source>
</evidence>
<dbReference type="EMBL" id="JRNR01000002">
    <property type="protein sequence ID" value="KGF50628.1"/>
    <property type="molecule type" value="Genomic_DNA"/>
</dbReference>
<dbReference type="PANTHER" id="PTHR24029">
    <property type="entry name" value="UVRABC SYSTEM PROTEIN B"/>
    <property type="match status" value="1"/>
</dbReference>
<keyword evidence="6 13" id="KW-0228">DNA excision</keyword>
<feature type="domain" description="UVR" evidence="16">
    <location>
        <begin position="640"/>
        <end position="675"/>
    </location>
</feature>
<feature type="domain" description="Helicase ATP-binding" evidence="17">
    <location>
        <begin position="24"/>
        <end position="175"/>
    </location>
</feature>
<dbReference type="Pfam" id="PF02151">
    <property type="entry name" value="UVR"/>
    <property type="match status" value="1"/>
</dbReference>
<dbReference type="GO" id="GO:0009432">
    <property type="term" value="P:SOS response"/>
    <property type="evidence" value="ECO:0007669"/>
    <property type="project" value="UniProtKB-UniRule"/>
</dbReference>
<evidence type="ECO:0000256" key="12">
    <source>
        <dbReference type="ARBA" id="ARBA00029504"/>
    </source>
</evidence>
<dbReference type="InterPro" id="IPR024759">
    <property type="entry name" value="UvrB_YAD/RRR_dom"/>
</dbReference>
<dbReference type="PROSITE" id="PS51194">
    <property type="entry name" value="HELICASE_CTER"/>
    <property type="match status" value="1"/>
</dbReference>
<evidence type="ECO:0000256" key="14">
    <source>
        <dbReference type="RuleBase" id="RU003587"/>
    </source>
</evidence>
<dbReference type="PROSITE" id="PS51192">
    <property type="entry name" value="HELICASE_ATP_BIND_1"/>
    <property type="match status" value="1"/>
</dbReference>
<evidence type="ECO:0000256" key="15">
    <source>
        <dbReference type="SAM" id="Coils"/>
    </source>
</evidence>
<dbReference type="InterPro" id="IPR001943">
    <property type="entry name" value="UVR_dom"/>
</dbReference>
<dbReference type="InterPro" id="IPR027417">
    <property type="entry name" value="P-loop_NTPase"/>
</dbReference>
<reference evidence="19 20" key="1">
    <citation type="submission" date="2014-07" db="EMBL/GenBank/DDBJ databases">
        <authorList>
            <person name="McCorrison J."/>
            <person name="Sanka R."/>
            <person name="Torralba M."/>
            <person name="Gillis M."/>
            <person name="Haft D.H."/>
            <person name="Methe B."/>
            <person name="Sutton G."/>
            <person name="Nelson K.E."/>
        </authorList>
    </citation>
    <scope>NUCLEOTIDE SEQUENCE [LARGE SCALE GENOMIC DNA]</scope>
    <source>
        <strain evidence="19 20">DNF00882</strain>
    </source>
</reference>
<evidence type="ECO:0000256" key="2">
    <source>
        <dbReference type="ARBA" id="ARBA00008533"/>
    </source>
</evidence>
<dbReference type="Pfam" id="PF12344">
    <property type="entry name" value="UvrB"/>
    <property type="match status" value="1"/>
</dbReference>
<dbReference type="GO" id="GO:0009380">
    <property type="term" value="C:excinuclease repair complex"/>
    <property type="evidence" value="ECO:0007669"/>
    <property type="project" value="InterPro"/>
</dbReference>
<dbReference type="CDD" id="cd17916">
    <property type="entry name" value="DEXHc_UvrB"/>
    <property type="match status" value="1"/>
</dbReference>
<evidence type="ECO:0000256" key="1">
    <source>
        <dbReference type="ARBA" id="ARBA00004496"/>
    </source>
</evidence>
<keyword evidence="10 13" id="KW-0742">SOS response</keyword>
<protein>
    <recommendedName>
        <fullName evidence="12 13">UvrABC system protein B</fullName>
        <shortName evidence="13">Protein UvrB</shortName>
    </recommendedName>
    <alternativeName>
        <fullName evidence="13">Excinuclease ABC subunit B</fullName>
    </alternativeName>
</protein>
<evidence type="ECO:0000256" key="5">
    <source>
        <dbReference type="ARBA" id="ARBA00022763"/>
    </source>
</evidence>
<dbReference type="GO" id="GO:0005524">
    <property type="term" value="F:ATP binding"/>
    <property type="evidence" value="ECO:0007669"/>
    <property type="project" value="UniProtKB-UniRule"/>
</dbReference>
<comment type="function">
    <text evidence="13">The UvrABC repair system catalyzes the recognition and processing of DNA lesions. A damage recognition complex composed of 2 UvrA and 2 UvrB subunits scans DNA for abnormalities. Upon binding of the UvrA(2)B(2) complex to a putative damaged site, the DNA wraps around one UvrB monomer. DNA wrap is dependent on ATP binding by UvrB and probably causes local melting of the DNA helix, facilitating insertion of UvrB beta-hairpin between the DNA strands. Then UvrB probes one DNA strand for the presence of a lesion. If a lesion is found the UvrA subunits dissociate and the UvrB-DNA preincision complex is formed. This complex is subsequently bound by UvrC and the second UvrB is released. If no lesion is found, the DNA wraps around the other UvrB subunit that will check the other stand for damage.</text>
</comment>
<evidence type="ECO:0000256" key="9">
    <source>
        <dbReference type="ARBA" id="ARBA00023204"/>
    </source>
</evidence>
<keyword evidence="8 13" id="KW-0267">Excision nuclease</keyword>
<dbReference type="InterPro" id="IPR004807">
    <property type="entry name" value="UvrB"/>
</dbReference>
<keyword evidence="3 13" id="KW-0963">Cytoplasm</keyword>
<dbReference type="Gene3D" id="4.10.860.10">
    <property type="entry name" value="UVR domain"/>
    <property type="match status" value="1"/>
</dbReference>
<dbReference type="InterPro" id="IPR014001">
    <property type="entry name" value="Helicase_ATP-bd"/>
</dbReference>
<dbReference type="PANTHER" id="PTHR24029:SF0">
    <property type="entry name" value="UVRABC SYSTEM PROTEIN B"/>
    <property type="match status" value="1"/>
</dbReference>
<feature type="short sequence motif" description="Beta-hairpin" evidence="13">
    <location>
        <begin position="90"/>
        <end position="113"/>
    </location>
</feature>
<keyword evidence="5 13" id="KW-0227">DNA damage</keyword>
<accession>A0A096AU59</accession>
<comment type="subcellular location">
    <subcellularLocation>
        <location evidence="1 13 14">Cytoplasm</location>
    </subcellularLocation>
</comment>
<organism evidence="19 20">
    <name type="scientific">Prevotella disiens DNF00882</name>
    <dbReference type="NCBI Taxonomy" id="1401075"/>
    <lineage>
        <taxon>Bacteria</taxon>
        <taxon>Pseudomonadati</taxon>
        <taxon>Bacteroidota</taxon>
        <taxon>Bacteroidia</taxon>
        <taxon>Bacteroidales</taxon>
        <taxon>Prevotellaceae</taxon>
        <taxon>Prevotella</taxon>
    </lineage>
</organism>
<dbReference type="SMART" id="SM00490">
    <property type="entry name" value="HELICc"/>
    <property type="match status" value="1"/>
</dbReference>
<keyword evidence="7 13" id="KW-0067">ATP-binding</keyword>
<dbReference type="InterPro" id="IPR001650">
    <property type="entry name" value="Helicase_C-like"/>
</dbReference>
<dbReference type="NCBIfam" id="NF003673">
    <property type="entry name" value="PRK05298.1"/>
    <property type="match status" value="1"/>
</dbReference>
<dbReference type="Gene3D" id="3.40.50.300">
    <property type="entry name" value="P-loop containing nucleotide triphosphate hydrolases"/>
    <property type="match status" value="3"/>
</dbReference>
<dbReference type="SUPFAM" id="SSF52540">
    <property type="entry name" value="P-loop containing nucleoside triphosphate hydrolases"/>
    <property type="match status" value="2"/>
</dbReference>
<proteinExistence type="inferred from homology"/>
<dbReference type="AlphaFoldDB" id="A0A096AU59"/>
<evidence type="ECO:0000256" key="8">
    <source>
        <dbReference type="ARBA" id="ARBA00022881"/>
    </source>
</evidence>
<dbReference type="InterPro" id="IPR041471">
    <property type="entry name" value="UvrB_inter"/>
</dbReference>
<comment type="caution">
    <text evidence="19">The sequence shown here is derived from an EMBL/GenBank/DDBJ whole genome shotgun (WGS) entry which is preliminary data.</text>
</comment>
<dbReference type="InterPro" id="IPR006935">
    <property type="entry name" value="Helicase/UvrB_N"/>
</dbReference>
<keyword evidence="4 13" id="KW-0547">Nucleotide-binding</keyword>
<feature type="coiled-coil region" evidence="15">
    <location>
        <begin position="636"/>
        <end position="663"/>
    </location>
</feature>
<dbReference type="NCBIfam" id="TIGR00631">
    <property type="entry name" value="uvrb"/>
    <property type="match status" value="1"/>
</dbReference>
<dbReference type="PROSITE" id="PS50151">
    <property type="entry name" value="UVR"/>
    <property type="match status" value="1"/>
</dbReference>
<feature type="domain" description="Helicase C-terminal" evidence="18">
    <location>
        <begin position="429"/>
        <end position="582"/>
    </location>
</feature>
<dbReference type="SMART" id="SM00487">
    <property type="entry name" value="DEXDc"/>
    <property type="match status" value="1"/>
</dbReference>
<comment type="similarity">
    <text evidence="2 13 14">Belongs to the UvrB family.</text>
</comment>
<keyword evidence="15" id="KW-0175">Coiled coil</keyword>
<dbReference type="Proteomes" id="UP000029538">
    <property type="component" value="Unassembled WGS sequence"/>
</dbReference>
<dbReference type="Pfam" id="PF00271">
    <property type="entry name" value="Helicase_C"/>
    <property type="match status" value="1"/>
</dbReference>
<comment type="domain">
    <text evidence="13">The beta-hairpin motif is involved in DNA binding.</text>
</comment>
<dbReference type="GO" id="GO:0005737">
    <property type="term" value="C:cytoplasm"/>
    <property type="evidence" value="ECO:0007669"/>
    <property type="project" value="UniProtKB-SubCell"/>
</dbReference>
<dbReference type="CDD" id="cd18790">
    <property type="entry name" value="SF2_C_UvrB"/>
    <property type="match status" value="1"/>
</dbReference>
<feature type="binding site" evidence="13">
    <location>
        <begin position="37"/>
        <end position="44"/>
    </location>
    <ligand>
        <name>ATP</name>
        <dbReference type="ChEBI" id="CHEBI:30616"/>
    </ligand>
</feature>
<dbReference type="HAMAP" id="MF_00204">
    <property type="entry name" value="UvrB"/>
    <property type="match status" value="1"/>
</dbReference>
<keyword evidence="9 13" id="KW-0234">DNA repair</keyword>
<dbReference type="GO" id="GO:0003677">
    <property type="term" value="F:DNA binding"/>
    <property type="evidence" value="ECO:0007669"/>
    <property type="project" value="UniProtKB-UniRule"/>
</dbReference>
<evidence type="ECO:0000259" key="18">
    <source>
        <dbReference type="PROSITE" id="PS51194"/>
    </source>
</evidence>
<evidence type="ECO:0000313" key="19">
    <source>
        <dbReference type="EMBL" id="KGF50628.1"/>
    </source>
</evidence>
<evidence type="ECO:0000256" key="4">
    <source>
        <dbReference type="ARBA" id="ARBA00022741"/>
    </source>
</evidence>
<sequence length="680" mass="77597">MEFELTSKYKPTGDQPEAIRQLTEGIERGDKSQVLLGVTGSGKTFTMANVIANVGKPTLILSHNKTLAAQLYEEMKGFFPHNAVEYYVSYYDYYQPEAYMPTTDTYIEKDLAINDEIDKLRLSAVSSLLSGRKDVVVVSSVSCLYGMGGPVAMKDSVIRLKKGQIIDRNEFLRRLINALYVRNDIDLQRGNFRVKGDTVDIAMAYSDNILRITWWDDEIDAIEEVDAVSYHRLGTFEAYEIYPANLFVTTKEQTEGAIRQIQDDLRLQIDFFNEIGDNIKAQRIKERVEYDMEMIKELGHCSGIENYSRYFDGREAGQRPYCLLDFFPSDNLIMIDESHVSVPQISAMYGGDRARKKNLVEFGFRLPAAFDNRPLRFEEFHSLINQIIYVSATPANFELEEAEGVVVEQLIRPTGLLDPEIEVRPSENQIDDLMEEILIRAEKDERVLVTTLTKRMAEELTEYLLNHEVRTTYIHSDVASLDRVKIINDFRIGIYDVLVGVNLLREGLDLPEVSLVAILDADKEGFLRSHRSLTQTAGRAARNVNGRVIMYADKITDSMQKTIDETARRREKQLKYNEENHITPTQIVRTIKDTLPSSENSATIVPINKAKAPQAYSEPTFENSIVADPIVMKMTKAQLEKSIQNTTMLMQEAAKNLDFLQAAQYRDEILRLQAELETKE</sequence>